<gene>
    <name evidence="3" type="ORF">PX52LOC_07719</name>
</gene>
<evidence type="ECO:0000313" key="4">
    <source>
        <dbReference type="Proteomes" id="UP000324974"/>
    </source>
</evidence>
<organism evidence="3 4">
    <name type="scientific">Limnoglobus roseus</name>
    <dbReference type="NCBI Taxonomy" id="2598579"/>
    <lineage>
        <taxon>Bacteria</taxon>
        <taxon>Pseudomonadati</taxon>
        <taxon>Planctomycetota</taxon>
        <taxon>Planctomycetia</taxon>
        <taxon>Gemmatales</taxon>
        <taxon>Gemmataceae</taxon>
        <taxon>Limnoglobus</taxon>
    </lineage>
</organism>
<dbReference type="Proteomes" id="UP000324974">
    <property type="component" value="Chromosome"/>
</dbReference>
<keyword evidence="2" id="KW-0472">Membrane</keyword>
<proteinExistence type="predicted"/>
<dbReference type="KEGG" id="lrs:PX52LOC_07719"/>
<evidence type="ECO:0000313" key="3">
    <source>
        <dbReference type="EMBL" id="QEL20614.1"/>
    </source>
</evidence>
<keyword evidence="2" id="KW-0812">Transmembrane</keyword>
<dbReference type="EMBL" id="CP042425">
    <property type="protein sequence ID" value="QEL20614.1"/>
    <property type="molecule type" value="Genomic_DNA"/>
</dbReference>
<sequence length="132" mass="13522">MTRCGAGLAAAGKGEDEGGVSTRPTLLVTVFARGSLPFYRGNFPAALCAVLAVATTAGAAWSWAENRTAARQLAAMAESDHLDGLLADAATFWAANAFLAFAGESLASKSGPVVSNVLRRGFRAGGQHILAR</sequence>
<protein>
    <submittedName>
        <fullName evidence="3">Uncharacterized protein</fullName>
    </submittedName>
</protein>
<feature type="region of interest" description="Disordered" evidence="1">
    <location>
        <begin position="1"/>
        <end position="20"/>
    </location>
</feature>
<name>A0A5C1ATR6_9BACT</name>
<accession>A0A5C1ATR6</accession>
<evidence type="ECO:0000256" key="2">
    <source>
        <dbReference type="SAM" id="Phobius"/>
    </source>
</evidence>
<feature type="transmembrane region" description="Helical" evidence="2">
    <location>
        <begin position="43"/>
        <end position="64"/>
    </location>
</feature>
<keyword evidence="2" id="KW-1133">Transmembrane helix</keyword>
<evidence type="ECO:0000256" key="1">
    <source>
        <dbReference type="SAM" id="MobiDB-lite"/>
    </source>
</evidence>
<reference evidence="4" key="1">
    <citation type="submission" date="2019-08" db="EMBL/GenBank/DDBJ databases">
        <title>Limnoglobus roseus gen. nov., sp. nov., a novel freshwater planctomycete with a giant genome from the family Gemmataceae.</title>
        <authorList>
            <person name="Kulichevskaya I.S."/>
            <person name="Naumoff D.G."/>
            <person name="Miroshnikov K."/>
            <person name="Ivanova A."/>
            <person name="Philippov D.A."/>
            <person name="Hakobyan A."/>
            <person name="Rijpstra I.C."/>
            <person name="Sinninghe Damste J.S."/>
            <person name="Liesack W."/>
            <person name="Dedysh S.N."/>
        </authorList>
    </citation>
    <scope>NUCLEOTIDE SEQUENCE [LARGE SCALE GENOMIC DNA]</scope>
    <source>
        <strain evidence="4">PX52</strain>
    </source>
</reference>
<dbReference type="AlphaFoldDB" id="A0A5C1ATR6"/>
<keyword evidence="4" id="KW-1185">Reference proteome</keyword>